<comment type="similarity">
    <text evidence="1">Belongs to the short-chain dehydrogenases/reductases (SDR) family.</text>
</comment>
<protein>
    <submittedName>
        <fullName evidence="3">NAD(P)-binding Rossmann-fold containing protein</fullName>
    </submittedName>
</protein>
<dbReference type="GO" id="GO:0009688">
    <property type="term" value="P:abscisic acid biosynthetic process"/>
    <property type="evidence" value="ECO:0007669"/>
    <property type="project" value="UniProtKB-ARBA"/>
</dbReference>
<dbReference type="GO" id="GO:0048038">
    <property type="term" value="F:quinone binding"/>
    <property type="evidence" value="ECO:0007669"/>
    <property type="project" value="TreeGrafter"/>
</dbReference>
<evidence type="ECO:0000256" key="1">
    <source>
        <dbReference type="ARBA" id="ARBA00006484"/>
    </source>
</evidence>
<evidence type="ECO:0000313" key="3">
    <source>
        <dbReference type="EMBL" id="RDW77730.1"/>
    </source>
</evidence>
<sequence>MSNNLQGKVIALTGGASGLGLAGSKMLAARGAKVSIADMQEGALQEAVKDIEAAGGTAMGTVVDVRDRKQVEDWISKTVEKYGKLDGAVNLAGVIGKQIGLANIEDIEDDDWKFIIDINLNGVLNCMRAEIKAMNDKGSIVNASSIAGIIGMEKNGAYIASKHAVVGLTRASAKELGPRGIRVNAIAPGPIDTPMVRKSKDTAKETDFRNIPLGREGESSEVAELLAWLLCDGSSYISGTVQSIDGGWACH</sequence>
<name>A0A3D8RUV4_9HELO</name>
<dbReference type="CDD" id="cd05233">
    <property type="entry name" value="SDR_c"/>
    <property type="match status" value="1"/>
</dbReference>
<dbReference type="GO" id="GO:0006633">
    <property type="term" value="P:fatty acid biosynthetic process"/>
    <property type="evidence" value="ECO:0007669"/>
    <property type="project" value="TreeGrafter"/>
</dbReference>
<evidence type="ECO:0000313" key="4">
    <source>
        <dbReference type="Proteomes" id="UP000256645"/>
    </source>
</evidence>
<evidence type="ECO:0000256" key="2">
    <source>
        <dbReference type="ARBA" id="ARBA00022857"/>
    </source>
</evidence>
<gene>
    <name evidence="3" type="ORF">BP6252_05783</name>
</gene>
<dbReference type="Pfam" id="PF13561">
    <property type="entry name" value="adh_short_C2"/>
    <property type="match status" value="1"/>
</dbReference>
<dbReference type="PRINTS" id="PR00080">
    <property type="entry name" value="SDRFAMILY"/>
</dbReference>
<dbReference type="EMBL" id="PDLM01000005">
    <property type="protein sequence ID" value="RDW77730.1"/>
    <property type="molecule type" value="Genomic_DNA"/>
</dbReference>
<keyword evidence="4" id="KW-1185">Reference proteome</keyword>
<dbReference type="FunFam" id="3.40.50.720:FF:000084">
    <property type="entry name" value="Short-chain dehydrogenase reductase"/>
    <property type="match status" value="1"/>
</dbReference>
<dbReference type="PRINTS" id="PR00081">
    <property type="entry name" value="GDHRDH"/>
</dbReference>
<organism evidence="3 4">
    <name type="scientific">Coleophoma cylindrospora</name>
    <dbReference type="NCBI Taxonomy" id="1849047"/>
    <lineage>
        <taxon>Eukaryota</taxon>
        <taxon>Fungi</taxon>
        <taxon>Dikarya</taxon>
        <taxon>Ascomycota</taxon>
        <taxon>Pezizomycotina</taxon>
        <taxon>Leotiomycetes</taxon>
        <taxon>Helotiales</taxon>
        <taxon>Dermateaceae</taxon>
        <taxon>Coleophoma</taxon>
    </lineage>
</organism>
<dbReference type="GO" id="GO:0016616">
    <property type="term" value="F:oxidoreductase activity, acting on the CH-OH group of donors, NAD or NADP as acceptor"/>
    <property type="evidence" value="ECO:0007669"/>
    <property type="project" value="TreeGrafter"/>
</dbReference>
<comment type="caution">
    <text evidence="3">The sequence shown here is derived from an EMBL/GenBank/DDBJ whole genome shotgun (WGS) entry which is preliminary data.</text>
</comment>
<dbReference type="AlphaFoldDB" id="A0A3D8RUV4"/>
<keyword evidence="2" id="KW-0521">NADP</keyword>
<proteinExistence type="inferred from homology"/>
<dbReference type="OrthoDB" id="1669814at2759"/>
<reference evidence="3 4" key="1">
    <citation type="journal article" date="2018" name="IMA Fungus">
        <title>IMA Genome-F 9: Draft genome sequence of Annulohypoxylon stygium, Aspergillus mulundensis, Berkeleyomyces basicola (syn. Thielaviopsis basicola), Ceratocystis smalleyi, two Cercospora beticola strains, Coleophoma cylindrospora, Fusarium fracticaudum, Phialophora cf. hyalina, and Morchella septimelata.</title>
        <authorList>
            <person name="Wingfield B.D."/>
            <person name="Bills G.F."/>
            <person name="Dong Y."/>
            <person name="Huang W."/>
            <person name="Nel W.J."/>
            <person name="Swalarsk-Parry B.S."/>
            <person name="Vaghefi N."/>
            <person name="Wilken P.M."/>
            <person name="An Z."/>
            <person name="de Beer Z.W."/>
            <person name="De Vos L."/>
            <person name="Chen L."/>
            <person name="Duong T.A."/>
            <person name="Gao Y."/>
            <person name="Hammerbacher A."/>
            <person name="Kikkert J.R."/>
            <person name="Li Y."/>
            <person name="Li H."/>
            <person name="Li K."/>
            <person name="Li Q."/>
            <person name="Liu X."/>
            <person name="Ma X."/>
            <person name="Naidoo K."/>
            <person name="Pethybridge S.J."/>
            <person name="Sun J."/>
            <person name="Steenkamp E.T."/>
            <person name="van der Nest M.A."/>
            <person name="van Wyk S."/>
            <person name="Wingfield M.J."/>
            <person name="Xiong C."/>
            <person name="Yue Q."/>
            <person name="Zhang X."/>
        </authorList>
    </citation>
    <scope>NUCLEOTIDE SEQUENCE [LARGE SCALE GENOMIC DNA]</scope>
    <source>
        <strain evidence="3 4">BP6252</strain>
    </source>
</reference>
<dbReference type="InterPro" id="IPR036291">
    <property type="entry name" value="NAD(P)-bd_dom_sf"/>
</dbReference>
<dbReference type="Gene3D" id="3.40.50.720">
    <property type="entry name" value="NAD(P)-binding Rossmann-like Domain"/>
    <property type="match status" value="1"/>
</dbReference>
<accession>A0A3D8RUV4</accession>
<dbReference type="Proteomes" id="UP000256645">
    <property type="component" value="Unassembled WGS sequence"/>
</dbReference>
<dbReference type="SUPFAM" id="SSF51735">
    <property type="entry name" value="NAD(P)-binding Rossmann-fold domains"/>
    <property type="match status" value="1"/>
</dbReference>
<dbReference type="PANTHER" id="PTHR42760:SF45">
    <property type="entry name" value="SHORT CHAIN DEHYDROGENASE_REDUCTASE FAMILY PROTEIN, PUTATIVE (AFU_ORTHOLOGUE AFUA_3G09150)-RELATED"/>
    <property type="match status" value="1"/>
</dbReference>
<dbReference type="STRING" id="1849047.A0A3D8RUV4"/>
<dbReference type="PANTHER" id="PTHR42760">
    <property type="entry name" value="SHORT-CHAIN DEHYDROGENASES/REDUCTASES FAMILY MEMBER"/>
    <property type="match status" value="1"/>
</dbReference>
<dbReference type="InterPro" id="IPR002347">
    <property type="entry name" value="SDR_fam"/>
</dbReference>